<dbReference type="Pfam" id="PF16929">
    <property type="entry name" value="Asp2"/>
    <property type="match status" value="1"/>
</dbReference>
<sequence length="506" mass="57955">MQNKISILQIGSDNWSNQLNNRFDWHYTTISNLPDFLIKQTDPYRLEQDYVLLTDAHIDSTLLTEQIRDWPAYRVIYLTQDISTALKDILTERRAFYFEDTKPDAIATRIICDLYLGQQSFNTTFSESQFIPRYQPTIHFQRQGRFSAQFSGDLGEQWQQLGTLLTFPTDFTPHQDNVTWLEYEATDTATVALKFLFFDANDTLIDTQMISGADLRTLSTVGGLADYHHYQILVLGMGNGTLDLNVLHQYRSRHGLGHLLPGSDWQLTSENEEILSYFNPGDRQKPLVVYFSDMDRHAIHFDMVSQLNELGMPYLIFTDSRLQGGAFHIGSAEYEKTILAIIKSKMLDLGLTNKDIILSGCGMGSYPAIYYASDINPAALIIAKPIVNLGTLSEDKEFPHQFNQDWTLDLRRYLAGQMSKGDTAAINNKLWHHIIDAPWSTIPIALFSMDQDDYDGKSLPELLHFLTEQHTPLKHVVQHGGHTEKIPEMLQFMSSMLVLMRDQLRH</sequence>
<dbReference type="AlphaFoldDB" id="A0A4R5N932"/>
<dbReference type="EMBL" id="PUFI01000013">
    <property type="protein sequence ID" value="TDG68504.1"/>
    <property type="molecule type" value="Genomic_DNA"/>
</dbReference>
<proteinExistence type="predicted"/>
<organism evidence="1 2">
    <name type="scientific">Leuconostoc fallax</name>
    <dbReference type="NCBI Taxonomy" id="1251"/>
    <lineage>
        <taxon>Bacteria</taxon>
        <taxon>Bacillati</taxon>
        <taxon>Bacillota</taxon>
        <taxon>Bacilli</taxon>
        <taxon>Lactobacillales</taxon>
        <taxon>Lactobacillaceae</taxon>
        <taxon>Leuconostoc</taxon>
    </lineage>
</organism>
<comment type="caution">
    <text evidence="1">The sequence shown here is derived from an EMBL/GenBank/DDBJ whole genome shotgun (WGS) entry which is preliminary data.</text>
</comment>
<name>A0A4R5N932_9LACO</name>
<dbReference type="InterPro" id="IPR022267">
    <property type="entry name" value="Asp2"/>
</dbReference>
<evidence type="ECO:0008006" key="3">
    <source>
        <dbReference type="Google" id="ProtNLM"/>
    </source>
</evidence>
<dbReference type="GO" id="GO:0015031">
    <property type="term" value="P:protein transport"/>
    <property type="evidence" value="ECO:0007669"/>
    <property type="project" value="InterPro"/>
</dbReference>
<gene>
    <name evidence="1" type="ORF">C5L23_000106</name>
</gene>
<dbReference type="NCBIfam" id="TIGR03712">
    <property type="entry name" value="acc_sec_asp2"/>
    <property type="match status" value="1"/>
</dbReference>
<protein>
    <recommendedName>
        <fullName evidence="3">Accessory Sec system protein Asp2</fullName>
    </recommendedName>
</protein>
<dbReference type="SUPFAM" id="SSF53474">
    <property type="entry name" value="alpha/beta-Hydrolases"/>
    <property type="match status" value="1"/>
</dbReference>
<reference evidence="1 2" key="1">
    <citation type="journal article" date="2019" name="Appl. Microbiol. Biotechnol.">
        <title>Uncovering carbohydrate metabolism through a genotype-phenotype association study of 56 lactic acid bacteria genomes.</title>
        <authorList>
            <person name="Buron-Moles G."/>
            <person name="Chailyan A."/>
            <person name="Dolejs I."/>
            <person name="Forster J."/>
            <person name="Miks M.H."/>
        </authorList>
    </citation>
    <scope>NUCLEOTIDE SEQUENCE [LARGE SCALE GENOMIC DNA]</scope>
    <source>
        <strain evidence="1 2">ATCC 700006</strain>
    </source>
</reference>
<dbReference type="STRING" id="907931.GCA_000165675_01705"/>
<accession>A0A4R5N932</accession>
<dbReference type="Proteomes" id="UP000295681">
    <property type="component" value="Unassembled WGS sequence"/>
</dbReference>
<dbReference type="InterPro" id="IPR029058">
    <property type="entry name" value="AB_hydrolase_fold"/>
</dbReference>
<dbReference type="RefSeq" id="WP_010006885.1">
    <property type="nucleotide sequence ID" value="NZ_JAGYGP010000007.1"/>
</dbReference>
<evidence type="ECO:0000313" key="1">
    <source>
        <dbReference type="EMBL" id="TDG68504.1"/>
    </source>
</evidence>
<evidence type="ECO:0000313" key="2">
    <source>
        <dbReference type="Proteomes" id="UP000295681"/>
    </source>
</evidence>
<keyword evidence="2" id="KW-1185">Reference proteome</keyword>